<dbReference type="Pfam" id="PF02748">
    <property type="entry name" value="PyrI_C"/>
    <property type="match status" value="1"/>
</dbReference>
<dbReference type="Gene3D" id="2.30.30.20">
    <property type="entry name" value="Aspartate carbamoyltransferase regulatory subunit, C-terminal domain"/>
    <property type="match status" value="1"/>
</dbReference>
<comment type="similarity">
    <text evidence="4">Belongs to the PyrI family.</text>
</comment>
<feature type="domain" description="Aspartate carbamoyltransferase regulatory subunit C-terminal" evidence="6">
    <location>
        <begin position="103"/>
        <end position="145"/>
    </location>
</feature>
<dbReference type="GO" id="GO:0046872">
    <property type="term" value="F:metal ion binding"/>
    <property type="evidence" value="ECO:0007669"/>
    <property type="project" value="UniProtKB-KW"/>
</dbReference>
<dbReference type="InterPro" id="IPR020542">
    <property type="entry name" value="Asp_carbamoyltrfase_reg_C"/>
</dbReference>
<dbReference type="Proteomes" id="UP000324143">
    <property type="component" value="Unassembled WGS sequence"/>
</dbReference>
<dbReference type="SUPFAM" id="SSF54893">
    <property type="entry name" value="Aspartate carbamoyltransferase, Regulatory-chain, N-terminal domain"/>
    <property type="match status" value="1"/>
</dbReference>
<dbReference type="GO" id="GO:0006221">
    <property type="term" value="P:pyrimidine nucleotide biosynthetic process"/>
    <property type="evidence" value="ECO:0007669"/>
    <property type="project" value="UniProtKB-UniRule"/>
</dbReference>
<gene>
    <name evidence="4" type="primary">pyrI</name>
    <name evidence="7" type="ORF">FXF47_03415</name>
</gene>
<dbReference type="HAMAP" id="MF_00002">
    <property type="entry name" value="Asp_carb_tr_reg"/>
    <property type="match status" value="1"/>
</dbReference>
<dbReference type="PANTHER" id="PTHR35805">
    <property type="entry name" value="ASPARTATE CARBAMOYLTRANSFERASE REGULATORY CHAIN"/>
    <property type="match status" value="1"/>
</dbReference>
<feature type="domain" description="Aspartate carbamoyltransferase regulatory subunit N-terminal" evidence="5">
    <location>
        <begin position="10"/>
        <end position="98"/>
    </location>
</feature>
<dbReference type="GO" id="GO:0006207">
    <property type="term" value="P:'de novo' pyrimidine nucleobase biosynthetic process"/>
    <property type="evidence" value="ECO:0007669"/>
    <property type="project" value="InterPro"/>
</dbReference>
<dbReference type="PANTHER" id="PTHR35805:SF1">
    <property type="entry name" value="ASPARTATE CARBAMOYLTRANSFERASE REGULATORY CHAIN"/>
    <property type="match status" value="1"/>
</dbReference>
<evidence type="ECO:0000313" key="7">
    <source>
        <dbReference type="EMBL" id="TYB31658.1"/>
    </source>
</evidence>
<dbReference type="SUPFAM" id="SSF57825">
    <property type="entry name" value="Aspartate carbamoyltransferase, Regulatory-chain, C-terminal domain"/>
    <property type="match status" value="1"/>
</dbReference>
<dbReference type="InterPro" id="IPR036793">
    <property type="entry name" value="Asp_carbatrfase_reg_N_sf"/>
</dbReference>
<protein>
    <recommendedName>
        <fullName evidence="4">Aspartate carbamoyltransferase regulatory chain</fullName>
    </recommendedName>
</protein>
<dbReference type="Gene3D" id="3.30.70.140">
    <property type="entry name" value="Aspartate carbamoyltransferase regulatory subunit, N-terminal domain"/>
    <property type="match status" value="1"/>
</dbReference>
<comment type="caution">
    <text evidence="7">The sequence shown here is derived from an EMBL/GenBank/DDBJ whole genome shotgun (WGS) entry which is preliminary data.</text>
</comment>
<reference evidence="7" key="1">
    <citation type="submission" date="2019-08" db="EMBL/GenBank/DDBJ databases">
        <title>Genomic characterization of a novel candidate phylum (ARYD3) from a high temperature, high salinity tertiary oil reservoir in north central Oklahoma, USA.</title>
        <authorList>
            <person name="Youssef N.H."/>
            <person name="Yadav A."/>
            <person name="Elshahed M.S."/>
        </authorList>
    </citation>
    <scope>NUCLEOTIDE SEQUENCE [LARGE SCALE GENOMIC DNA]</scope>
    <source>
        <strain evidence="7">ARYD3</strain>
    </source>
</reference>
<dbReference type="InterPro" id="IPR020545">
    <property type="entry name" value="Asp_carbamoyltransf_reg_N"/>
</dbReference>
<feature type="binding site" evidence="4">
    <location>
        <position position="115"/>
    </location>
    <ligand>
        <name>Zn(2+)</name>
        <dbReference type="ChEBI" id="CHEBI:29105"/>
    </ligand>
</feature>
<accession>A0A5D0MKB5</accession>
<comment type="cofactor">
    <cofactor evidence="4">
        <name>Zn(2+)</name>
        <dbReference type="ChEBI" id="CHEBI:29105"/>
    </cofactor>
    <text evidence="4">Binds 1 zinc ion per subunit.</text>
</comment>
<comment type="subunit">
    <text evidence="4">Contains catalytic and regulatory chains.</text>
</comment>
<keyword evidence="1 4" id="KW-0479">Metal-binding</keyword>
<dbReference type="GO" id="GO:0016740">
    <property type="term" value="F:transferase activity"/>
    <property type="evidence" value="ECO:0007669"/>
    <property type="project" value="UniProtKB-KW"/>
</dbReference>
<organism evidence="7 8">
    <name type="scientific">Candidatus Mcinerneyibacterium aminivorans</name>
    <dbReference type="NCBI Taxonomy" id="2703815"/>
    <lineage>
        <taxon>Bacteria</taxon>
        <taxon>Candidatus Macinerneyibacteriota</taxon>
        <taxon>Candidatus Mcinerneyibacteria</taxon>
        <taxon>Candidatus Mcinerneyibacteriales</taxon>
        <taxon>Candidatus Mcinerneyibacteriaceae</taxon>
        <taxon>Candidatus Mcinerneyibacterium</taxon>
    </lineage>
</organism>
<sequence length="157" mass="17945">MGKKKERPYKVFKIEKGTVIDHIPAPKGLLVLEVLGKKNDGIVSIGLNFDSQKVGKKDLIKFENKIIDKEETDKIALIAPEATINIIENGEVVEKRSIDVPQEITGFLNCLNPNCVVNRENLQPHFEVVEEGPVKLRCKYCERVWEVKYDMVENKRK</sequence>
<dbReference type="AlphaFoldDB" id="A0A5D0MKB5"/>
<keyword evidence="8" id="KW-1185">Reference proteome</keyword>
<feature type="binding site" evidence="4">
    <location>
        <position position="110"/>
    </location>
    <ligand>
        <name>Zn(2+)</name>
        <dbReference type="ChEBI" id="CHEBI:29105"/>
    </ligand>
</feature>
<dbReference type="EMBL" id="VSIX01000032">
    <property type="protein sequence ID" value="TYB31658.1"/>
    <property type="molecule type" value="Genomic_DNA"/>
</dbReference>
<dbReference type="GO" id="GO:0009347">
    <property type="term" value="C:aspartate carbamoyltransferase complex"/>
    <property type="evidence" value="ECO:0007669"/>
    <property type="project" value="InterPro"/>
</dbReference>
<keyword evidence="3 4" id="KW-0665">Pyrimidine biosynthesis</keyword>
<evidence type="ECO:0000256" key="1">
    <source>
        <dbReference type="ARBA" id="ARBA00022723"/>
    </source>
</evidence>
<evidence type="ECO:0000259" key="6">
    <source>
        <dbReference type="Pfam" id="PF02748"/>
    </source>
</evidence>
<feature type="binding site" evidence="4">
    <location>
        <position position="138"/>
    </location>
    <ligand>
        <name>Zn(2+)</name>
        <dbReference type="ChEBI" id="CHEBI:29105"/>
    </ligand>
</feature>
<evidence type="ECO:0000256" key="3">
    <source>
        <dbReference type="ARBA" id="ARBA00022975"/>
    </source>
</evidence>
<dbReference type="InterPro" id="IPR036792">
    <property type="entry name" value="Asp_carbatrfase_reg_C_sf"/>
</dbReference>
<comment type="function">
    <text evidence="4">Involved in allosteric regulation of aspartate carbamoyltransferase.</text>
</comment>
<evidence type="ECO:0000256" key="2">
    <source>
        <dbReference type="ARBA" id="ARBA00022833"/>
    </source>
</evidence>
<name>A0A5D0MKB5_9BACT</name>
<proteinExistence type="inferred from homology"/>
<evidence type="ECO:0000256" key="4">
    <source>
        <dbReference type="HAMAP-Rule" id="MF_00002"/>
    </source>
</evidence>
<dbReference type="NCBIfam" id="TIGR00240">
    <property type="entry name" value="ATCase_reg"/>
    <property type="match status" value="1"/>
</dbReference>
<keyword evidence="2 4" id="KW-0862">Zinc</keyword>
<evidence type="ECO:0000313" key="8">
    <source>
        <dbReference type="Proteomes" id="UP000324143"/>
    </source>
</evidence>
<evidence type="ECO:0000259" key="5">
    <source>
        <dbReference type="Pfam" id="PF01948"/>
    </source>
</evidence>
<feature type="binding site" evidence="4">
    <location>
        <position position="141"/>
    </location>
    <ligand>
        <name>Zn(2+)</name>
        <dbReference type="ChEBI" id="CHEBI:29105"/>
    </ligand>
</feature>
<dbReference type="InterPro" id="IPR002801">
    <property type="entry name" value="Asp_carbamoylTrfase_reg"/>
</dbReference>
<dbReference type="Pfam" id="PF01948">
    <property type="entry name" value="PyrI"/>
    <property type="match status" value="1"/>
</dbReference>